<organism evidence="1 2">
    <name type="scientific">Synechococcus phage ACG-2014f_Syn7803C7</name>
    <dbReference type="NCBI Taxonomy" id="2790345"/>
    <lineage>
        <taxon>Viruses</taxon>
        <taxon>Duplodnaviria</taxon>
        <taxon>Heunggongvirae</taxon>
        <taxon>Uroviricota</taxon>
        <taxon>Caudoviricetes</taxon>
        <taxon>Pantevenvirales</taxon>
        <taxon>Kyanoviridae</taxon>
        <taxon>Atlauavirus</taxon>
        <taxon>Atlauavirus acg2014f</taxon>
    </lineage>
</organism>
<keyword evidence="2" id="KW-1185">Reference proteome</keyword>
<dbReference type="EMBL" id="KJ019052">
    <property type="protein sequence ID" value="AIX20009.1"/>
    <property type="molecule type" value="Genomic_DNA"/>
</dbReference>
<accession>A0A0E3F3U5</accession>
<proteinExistence type="predicted"/>
<protein>
    <submittedName>
        <fullName evidence="1">Uncharacterized protein</fullName>
    </submittedName>
</protein>
<reference evidence="1 2" key="1">
    <citation type="submission" date="2013-12" db="EMBL/GenBank/DDBJ databases">
        <title>Ecological redundancy of diverse viral populations within a natural community.</title>
        <authorList>
            <person name="Gregory A.C."/>
            <person name="LaButti K."/>
            <person name="Copeland A."/>
            <person name="Woyke T."/>
            <person name="Sullivan M.B."/>
        </authorList>
    </citation>
    <scope>NUCLEOTIDE SEQUENCE [LARGE SCALE GENOMIC DNA]</scope>
    <source>
        <strain evidence="1">Syn7803C7</strain>
    </source>
</reference>
<evidence type="ECO:0000313" key="2">
    <source>
        <dbReference type="Proteomes" id="UP000185323"/>
    </source>
</evidence>
<dbReference type="Proteomes" id="UP000185323">
    <property type="component" value="Segment"/>
</dbReference>
<evidence type="ECO:0000313" key="1">
    <source>
        <dbReference type="EMBL" id="AIX20009.1"/>
    </source>
</evidence>
<sequence>MANLLDQIGQRNVVRVVSQGVPATLSGLSDTDFSGIGTGMVPVWDGDAFTPIVGGANQSVSNIILTTNPVTHATAWTDTIDGGFF</sequence>
<name>A0A0E3F3U5_9CAUD</name>
<gene>
    <name evidence="1" type="ORF">Syn7803C7_118</name>
</gene>
<dbReference type="KEGG" id="vg:24171974"/>